<evidence type="ECO:0000256" key="1">
    <source>
        <dbReference type="ARBA" id="ARBA00004168"/>
    </source>
</evidence>
<dbReference type="InterPro" id="IPR001119">
    <property type="entry name" value="SLH_dom"/>
</dbReference>
<keyword evidence="3" id="KW-0964">Secreted</keyword>
<evidence type="ECO:0000256" key="6">
    <source>
        <dbReference type="SAM" id="SignalP"/>
    </source>
</evidence>
<keyword evidence="5" id="KW-0572">Peptidoglycan-anchor</keyword>
<reference evidence="9" key="2">
    <citation type="submission" date="2020-09" db="EMBL/GenBank/DDBJ databases">
        <authorList>
            <person name="Sun Q."/>
            <person name="Zhou Y."/>
        </authorList>
    </citation>
    <scope>NUCLEOTIDE SEQUENCE</scope>
    <source>
        <strain evidence="9">CGMCC 1.15760</strain>
    </source>
</reference>
<feature type="signal peptide" evidence="6">
    <location>
        <begin position="1"/>
        <end position="30"/>
    </location>
</feature>
<dbReference type="CDD" id="cd06920">
    <property type="entry name" value="NEAT"/>
    <property type="match status" value="2"/>
</dbReference>
<feature type="domain" description="NEAT" evidence="7">
    <location>
        <begin position="35"/>
        <end position="165"/>
    </location>
</feature>
<gene>
    <name evidence="9" type="ORF">GCM10007425_13210</name>
</gene>
<evidence type="ECO:0000259" key="8">
    <source>
        <dbReference type="PROSITE" id="PS51272"/>
    </source>
</evidence>
<organism evidence="9 10">
    <name type="scientific">Lysinibacillus alkalisoli</name>
    <dbReference type="NCBI Taxonomy" id="1911548"/>
    <lineage>
        <taxon>Bacteria</taxon>
        <taxon>Bacillati</taxon>
        <taxon>Bacillota</taxon>
        <taxon>Bacilli</taxon>
        <taxon>Bacillales</taxon>
        <taxon>Bacillaceae</taxon>
        <taxon>Lysinibacillus</taxon>
    </lineage>
</organism>
<dbReference type="PANTHER" id="PTHR37824">
    <property type="entry name" value="IRON-REGULATED SURFACE DETERMINANT PROTEIN C"/>
    <property type="match status" value="1"/>
</dbReference>
<sequence>MKKTQSRATKAVLASLLALSLAVPTSFASAQTAVTTTAQSTVEAAVVDGAKVDVGQAMSRFFTSPTLVVQDGKFYVQMTIAEGGNPLIAKVTTERNGEQVDVDVIDGVRESGTRVIQFPVAAVNSTTAGKVSVDMPNGEVKVYDLTVNVSQEVVNVVEDAVVTTNPERGMAHFEDAKVIEKNGKYFVDMTIIEKSNPLVVKLTTERDGEQVDVDVIDGVRESGTRHIQFPIASPDSSVKAHIEVDIPKMGVIAQDFTFIASTETEEVEELDANIMLAKVFKEDGKSPSYMSTYVEKTAYVAEDDDAYIVEVSLSGKDMIKSLKVDGEDAVVTEEAGDIRTYQFATTDLSNVEAAIHVVVDTAGIKYDTTHNVVFSFVEPFQDMLGTEHEAAVKNLNALGIVVTAEKFNANNSINRGQFALMLARTLGMPETIADQGFKDLTTIQKQDAERYNAINYLASIGVVQKSDKFNPGNTLTRKQGALMIYRAMNHVAGKELNYGANIDGFADQALVTEPEARNAFALLNQGGILTGTKKGDHVYVNPNNPLKRGQMAKILNNSLKYFQMGK</sequence>
<accession>A0A917G3L1</accession>
<dbReference type="InterPro" id="IPR006635">
    <property type="entry name" value="NEAT_dom"/>
</dbReference>
<dbReference type="PANTHER" id="PTHR37824:SF1">
    <property type="entry name" value="IRON-REGULATED SURFACE DETERMINANT PROTEIN C"/>
    <property type="match status" value="1"/>
</dbReference>
<dbReference type="AlphaFoldDB" id="A0A917G3L1"/>
<evidence type="ECO:0000256" key="5">
    <source>
        <dbReference type="ARBA" id="ARBA00023088"/>
    </source>
</evidence>
<feature type="domain" description="NEAT" evidence="7">
    <location>
        <begin position="268"/>
        <end position="384"/>
    </location>
</feature>
<keyword evidence="2" id="KW-0134">Cell wall</keyword>
<feature type="chain" id="PRO_5037987215" description="S-layer homology domain-containing protein" evidence="6">
    <location>
        <begin position="31"/>
        <end position="566"/>
    </location>
</feature>
<reference evidence="9" key="1">
    <citation type="journal article" date="2014" name="Int. J. Syst. Evol. Microbiol.">
        <title>Complete genome sequence of Corynebacterium casei LMG S-19264T (=DSM 44701T), isolated from a smear-ripened cheese.</title>
        <authorList>
            <consortium name="US DOE Joint Genome Institute (JGI-PGF)"/>
            <person name="Walter F."/>
            <person name="Albersmeier A."/>
            <person name="Kalinowski J."/>
            <person name="Ruckert C."/>
        </authorList>
    </citation>
    <scope>NUCLEOTIDE SEQUENCE</scope>
    <source>
        <strain evidence="9">CGMCC 1.15760</strain>
    </source>
</reference>
<protein>
    <recommendedName>
        <fullName evidence="11">S-layer homology domain-containing protein</fullName>
    </recommendedName>
</protein>
<name>A0A917G3L1_9BACI</name>
<dbReference type="SUPFAM" id="SSF158911">
    <property type="entry name" value="NEAT domain-like"/>
    <property type="match status" value="3"/>
</dbReference>
<keyword evidence="10" id="KW-1185">Reference proteome</keyword>
<dbReference type="Proteomes" id="UP000616608">
    <property type="component" value="Unassembled WGS sequence"/>
</dbReference>
<dbReference type="Gene3D" id="2.60.40.1850">
    <property type="match status" value="3"/>
</dbReference>
<feature type="domain" description="SLH" evidence="8">
    <location>
        <begin position="375"/>
        <end position="436"/>
    </location>
</feature>
<evidence type="ECO:0000256" key="3">
    <source>
        <dbReference type="ARBA" id="ARBA00022525"/>
    </source>
</evidence>
<proteinExistence type="predicted"/>
<dbReference type="Pfam" id="PF05031">
    <property type="entry name" value="NEAT"/>
    <property type="match status" value="3"/>
</dbReference>
<dbReference type="InterPro" id="IPR050436">
    <property type="entry name" value="IsdA"/>
</dbReference>
<feature type="domain" description="SLH" evidence="8">
    <location>
        <begin position="437"/>
        <end position="498"/>
    </location>
</feature>
<evidence type="ECO:0000256" key="2">
    <source>
        <dbReference type="ARBA" id="ARBA00022512"/>
    </source>
</evidence>
<dbReference type="PROSITE" id="PS51272">
    <property type="entry name" value="SLH"/>
    <property type="match status" value="2"/>
</dbReference>
<keyword evidence="4 6" id="KW-0732">Signal</keyword>
<evidence type="ECO:0000256" key="4">
    <source>
        <dbReference type="ARBA" id="ARBA00022729"/>
    </source>
</evidence>
<evidence type="ECO:0000313" key="10">
    <source>
        <dbReference type="Proteomes" id="UP000616608"/>
    </source>
</evidence>
<evidence type="ECO:0000259" key="7">
    <source>
        <dbReference type="PROSITE" id="PS50978"/>
    </source>
</evidence>
<dbReference type="PROSITE" id="PS50978">
    <property type="entry name" value="NEAT"/>
    <property type="match status" value="2"/>
</dbReference>
<dbReference type="InterPro" id="IPR037250">
    <property type="entry name" value="NEAT_dom_sf"/>
</dbReference>
<comment type="caution">
    <text evidence="9">The sequence shown here is derived from an EMBL/GenBank/DDBJ whole genome shotgun (WGS) entry which is preliminary data.</text>
</comment>
<dbReference type="RefSeq" id="WP_188614247.1">
    <property type="nucleotide sequence ID" value="NZ_BMJT01000004.1"/>
</dbReference>
<dbReference type="EMBL" id="BMJT01000004">
    <property type="protein sequence ID" value="GGG20155.1"/>
    <property type="molecule type" value="Genomic_DNA"/>
</dbReference>
<evidence type="ECO:0008006" key="11">
    <source>
        <dbReference type="Google" id="ProtNLM"/>
    </source>
</evidence>
<evidence type="ECO:0000313" key="9">
    <source>
        <dbReference type="EMBL" id="GGG20155.1"/>
    </source>
</evidence>
<comment type="subcellular location">
    <subcellularLocation>
        <location evidence="1">Secreted</location>
        <location evidence="1">Cell wall</location>
        <topology evidence="1">Peptidoglycan-anchor</topology>
    </subcellularLocation>
</comment>